<name>Q6UCW6_9GAMM</name>
<reference evidence="7" key="2">
    <citation type="submission" date="2003-08" db="EMBL/GenBank/DDBJ databases">
        <authorList>
            <person name="de la Torre J.R."/>
            <person name="Christianson L.M."/>
            <person name="Beja O."/>
            <person name="Suzuki M.T."/>
            <person name="Karl D.M."/>
            <person name="Heidelberg J.F."/>
            <person name="DeLong E.F."/>
        </authorList>
    </citation>
    <scope>NUCLEOTIDE SEQUENCE</scope>
</reference>
<comment type="subunit">
    <text evidence="6">Part of the ribosomal stalk of the 50S ribosomal subunit. The N-terminus interacts with L11 and the large rRNA to form the base of the stalk. The C-terminus forms an elongated spine to which L12 dimers bind in a sequential fashion forming a multimeric L10(L12)X complex.</text>
</comment>
<evidence type="ECO:0000256" key="1">
    <source>
        <dbReference type="ARBA" id="ARBA00002633"/>
    </source>
</evidence>
<dbReference type="CDD" id="cd05797">
    <property type="entry name" value="Ribosomal_L10"/>
    <property type="match status" value="1"/>
</dbReference>
<evidence type="ECO:0000256" key="2">
    <source>
        <dbReference type="ARBA" id="ARBA00008889"/>
    </source>
</evidence>
<dbReference type="AlphaFoldDB" id="Q6UCW6"/>
<protein>
    <recommendedName>
        <fullName evidence="5 6">Large ribosomal subunit protein uL10</fullName>
    </recommendedName>
</protein>
<accession>Q6UCW6</accession>
<dbReference type="InterPro" id="IPR022973">
    <property type="entry name" value="Ribosomal_uL10_bac"/>
</dbReference>
<dbReference type="GO" id="GO:1990904">
    <property type="term" value="C:ribonucleoprotein complex"/>
    <property type="evidence" value="ECO:0007669"/>
    <property type="project" value="UniProtKB-KW"/>
</dbReference>
<keyword evidence="6" id="KW-0694">RNA-binding</keyword>
<organism evidence="7">
    <name type="scientific">uncultured marine gamma proteobacterium EB000-45B06</name>
    <dbReference type="NCBI Taxonomy" id="248050"/>
    <lineage>
        <taxon>Bacteria</taxon>
        <taxon>Pseudomonadati</taxon>
        <taxon>Pseudomonadota</taxon>
        <taxon>Gammaproteobacteria</taxon>
        <taxon>environmental samples</taxon>
    </lineage>
</organism>
<keyword evidence="3 6" id="KW-0689">Ribosomal protein</keyword>
<dbReference type="GO" id="GO:0070180">
    <property type="term" value="F:large ribosomal subunit rRNA binding"/>
    <property type="evidence" value="ECO:0007669"/>
    <property type="project" value="UniProtKB-UniRule"/>
</dbReference>
<reference evidence="7" key="1">
    <citation type="journal article" date="2003" name="Proc. Natl. Acad. Sci. U.S.A.">
        <title>Proteorhodopsin genes are distributed among divergent marine bacterial taxa.</title>
        <authorList>
            <person name="De La Torre J.R."/>
            <person name="Christianson L.M."/>
            <person name="Beja O."/>
            <person name="Suzuki M.T."/>
            <person name="Karl D.M."/>
            <person name="Heidelberg J."/>
            <person name="DeLong E.F."/>
        </authorList>
    </citation>
    <scope>NUCLEOTIDE SEQUENCE</scope>
</reference>
<evidence type="ECO:0000313" key="7">
    <source>
        <dbReference type="EMBL" id="AAR05274.1"/>
    </source>
</evidence>
<dbReference type="InterPro" id="IPR001790">
    <property type="entry name" value="Ribosomal_uL10"/>
</dbReference>
<dbReference type="NCBIfam" id="NF000955">
    <property type="entry name" value="PRK00099.1-1"/>
    <property type="match status" value="1"/>
</dbReference>
<comment type="similarity">
    <text evidence="2 6">Belongs to the universal ribosomal protein uL10 family.</text>
</comment>
<evidence type="ECO:0000256" key="3">
    <source>
        <dbReference type="ARBA" id="ARBA00022980"/>
    </source>
</evidence>
<dbReference type="SUPFAM" id="SSF160369">
    <property type="entry name" value="Ribosomal protein L10-like"/>
    <property type="match status" value="1"/>
</dbReference>
<evidence type="ECO:0000256" key="4">
    <source>
        <dbReference type="ARBA" id="ARBA00023274"/>
    </source>
</evidence>
<proteinExistence type="inferred from homology"/>
<dbReference type="GO" id="GO:0006412">
    <property type="term" value="P:translation"/>
    <property type="evidence" value="ECO:0007669"/>
    <property type="project" value="UniProtKB-UniRule"/>
</dbReference>
<dbReference type="PANTHER" id="PTHR11560">
    <property type="entry name" value="39S RIBOSOMAL PROTEIN L10, MITOCHONDRIAL"/>
    <property type="match status" value="1"/>
</dbReference>
<dbReference type="Pfam" id="PF00466">
    <property type="entry name" value="Ribosomal_L10"/>
    <property type="match status" value="1"/>
</dbReference>
<comment type="function">
    <text evidence="1 6">Forms part of the ribosomal stalk, playing a central role in the interaction of the ribosome with GTP-bound translation factors.</text>
</comment>
<dbReference type="InterPro" id="IPR043141">
    <property type="entry name" value="Ribosomal_uL10-like_sf"/>
</dbReference>
<sequence length="192" mass="20584">MQFVAEWPKGLNRRIAVALSKSEKERIVGEVKEVASNASSLVISDARGLKVTELSEVRQKATQSGIHIQIIKNSLAKLAFEGTDFGCSDEVLVGPSLFAFSFEEPGAAAKLLKTYAKNFDNLEIKALVVEGQLLDGGQIDILASLPSKDEAYGLIANVLQAPVSKFATLLNEVPSKLARVLSAVQDKKQASA</sequence>
<keyword evidence="4 6" id="KW-0687">Ribonucleoprotein</keyword>
<gene>
    <name evidence="6" type="primary">rplJ</name>
    <name evidence="7" type="ORF">MBMO_EB000-45B06.24</name>
</gene>
<evidence type="ECO:0000256" key="5">
    <source>
        <dbReference type="ARBA" id="ARBA00035202"/>
    </source>
</evidence>
<dbReference type="GO" id="GO:0005840">
    <property type="term" value="C:ribosome"/>
    <property type="evidence" value="ECO:0007669"/>
    <property type="project" value="UniProtKB-KW"/>
</dbReference>
<dbReference type="HAMAP" id="MF_00362">
    <property type="entry name" value="Ribosomal_uL10"/>
    <property type="match status" value="1"/>
</dbReference>
<dbReference type="InterPro" id="IPR047865">
    <property type="entry name" value="Ribosomal_uL10_bac_type"/>
</dbReference>
<dbReference type="Gene3D" id="6.10.250.290">
    <property type="match status" value="1"/>
</dbReference>
<evidence type="ECO:0000256" key="6">
    <source>
        <dbReference type="HAMAP-Rule" id="MF_00362"/>
    </source>
</evidence>
<dbReference type="EMBL" id="AY372454">
    <property type="protein sequence ID" value="AAR05274.1"/>
    <property type="molecule type" value="Genomic_DNA"/>
</dbReference>
<keyword evidence="6" id="KW-0699">rRNA-binding</keyword>
<dbReference type="Gene3D" id="3.30.70.1730">
    <property type="match status" value="1"/>
</dbReference>